<evidence type="ECO:0000256" key="5">
    <source>
        <dbReference type="ARBA" id="ARBA00023002"/>
    </source>
</evidence>
<protein>
    <submittedName>
        <fullName evidence="10">Acyl-CoA dehydrogenase family protein</fullName>
    </submittedName>
</protein>
<dbReference type="InterPro" id="IPR036250">
    <property type="entry name" value="AcylCo_DH-like_C"/>
</dbReference>
<dbReference type="PANTHER" id="PTHR43884:SF12">
    <property type="entry name" value="ISOVALERYL-COA DEHYDROGENASE, MITOCHONDRIAL-RELATED"/>
    <property type="match status" value="1"/>
</dbReference>
<dbReference type="FunFam" id="1.10.540.10:FF:000026">
    <property type="entry name" value="Acyl-CoA dehydrogenase medium chain"/>
    <property type="match status" value="1"/>
</dbReference>
<dbReference type="InterPro" id="IPR009075">
    <property type="entry name" value="AcylCo_DH/oxidase_C"/>
</dbReference>
<evidence type="ECO:0000256" key="2">
    <source>
        <dbReference type="ARBA" id="ARBA00009347"/>
    </source>
</evidence>
<dbReference type="Gene3D" id="1.10.540.10">
    <property type="entry name" value="Acyl-CoA dehydrogenase/oxidase, N-terminal domain"/>
    <property type="match status" value="1"/>
</dbReference>
<keyword evidence="3 6" id="KW-0285">Flavoprotein</keyword>
<dbReference type="Pfam" id="PF02771">
    <property type="entry name" value="Acyl-CoA_dh_N"/>
    <property type="match status" value="1"/>
</dbReference>
<dbReference type="SUPFAM" id="SSF56645">
    <property type="entry name" value="Acyl-CoA dehydrogenase NM domain-like"/>
    <property type="match status" value="1"/>
</dbReference>
<dbReference type="Gene3D" id="2.40.110.10">
    <property type="entry name" value="Butyryl-CoA Dehydrogenase, subunit A, domain 2"/>
    <property type="match status" value="1"/>
</dbReference>
<dbReference type="InterPro" id="IPR009100">
    <property type="entry name" value="AcylCoA_DH/oxidase_NM_dom_sf"/>
</dbReference>
<dbReference type="FunFam" id="1.20.140.10:FF:000001">
    <property type="entry name" value="Acyl-CoA dehydrogenase"/>
    <property type="match status" value="1"/>
</dbReference>
<dbReference type="InterPro" id="IPR006091">
    <property type="entry name" value="Acyl-CoA_Oxase/DH_mid-dom"/>
</dbReference>
<dbReference type="SUPFAM" id="SSF47203">
    <property type="entry name" value="Acyl-CoA dehydrogenase C-terminal domain-like"/>
    <property type="match status" value="1"/>
</dbReference>
<evidence type="ECO:0000256" key="3">
    <source>
        <dbReference type="ARBA" id="ARBA00022630"/>
    </source>
</evidence>
<dbReference type="Gene3D" id="1.20.140.10">
    <property type="entry name" value="Butyryl-CoA Dehydrogenase, subunit A, domain 3"/>
    <property type="match status" value="1"/>
</dbReference>
<evidence type="ECO:0000259" key="8">
    <source>
        <dbReference type="Pfam" id="PF02770"/>
    </source>
</evidence>
<comment type="cofactor">
    <cofactor evidence="1 6">
        <name>FAD</name>
        <dbReference type="ChEBI" id="CHEBI:57692"/>
    </cofactor>
</comment>
<gene>
    <name evidence="10" type="ORF">M9978_13455</name>
</gene>
<keyword evidence="5 6" id="KW-0560">Oxidoreductase</keyword>
<sequence length="384" mass="42424">MSFSLTDEQLMIQTAARDFAMNEVLPIANEYDPERRDIPQSLLAQLSEMGFFGITIPQEYGGLGLGCMEYCLVTEELSRAWMSVSSIIRPMLGYKAMTEAQKRNYLPKMATGEMLFAFSMSEPGTGSDISGLSTRAERDGDDWLITGNKYWCTNADGSDAILVLARTEPVDKARPHQGISAFIVEKPRGSLPQGCAGAPIPKIGYFGWKTWELALDQCRVPHANMVSEPGRAFYLATSGLEVARAHTAARAIGLARGGLEDALKYAQERVQFGRAIGEFQAIRFKLAQMATDIEAARQLLYSVCRKIDTGVRCDVEAAMVKLFATEMAERVTSEALQIHGGAGYTTHYAVERHWRDARLTKIFEGTSEIQLRVISDRLLGKPAK</sequence>
<name>A0A9X2HHS2_9SPHN</name>
<dbReference type="GO" id="GO:0003995">
    <property type="term" value="F:acyl-CoA dehydrogenase activity"/>
    <property type="evidence" value="ECO:0007669"/>
    <property type="project" value="TreeGrafter"/>
</dbReference>
<evidence type="ECO:0000259" key="9">
    <source>
        <dbReference type="Pfam" id="PF02771"/>
    </source>
</evidence>
<dbReference type="AlphaFoldDB" id="A0A9X2HHS2"/>
<comment type="similarity">
    <text evidence="2 6">Belongs to the acyl-CoA dehydrogenase family.</text>
</comment>
<feature type="domain" description="Acyl-CoA oxidase/dehydrogenase middle" evidence="8">
    <location>
        <begin position="117"/>
        <end position="218"/>
    </location>
</feature>
<dbReference type="Pfam" id="PF00441">
    <property type="entry name" value="Acyl-CoA_dh_1"/>
    <property type="match status" value="1"/>
</dbReference>
<keyword evidence="11" id="KW-1185">Reference proteome</keyword>
<dbReference type="Pfam" id="PF02770">
    <property type="entry name" value="Acyl-CoA_dh_M"/>
    <property type="match status" value="1"/>
</dbReference>
<dbReference type="PIRSF" id="PIRSF016578">
    <property type="entry name" value="HsaA"/>
    <property type="match status" value="1"/>
</dbReference>
<dbReference type="InterPro" id="IPR013786">
    <property type="entry name" value="AcylCoA_DH/ox_N"/>
</dbReference>
<dbReference type="EMBL" id="JAMLDX010000010">
    <property type="protein sequence ID" value="MCP3731431.1"/>
    <property type="molecule type" value="Genomic_DNA"/>
</dbReference>
<evidence type="ECO:0000313" key="10">
    <source>
        <dbReference type="EMBL" id="MCP3731431.1"/>
    </source>
</evidence>
<accession>A0A9X2HHS2</accession>
<keyword evidence="4 6" id="KW-0274">FAD</keyword>
<feature type="domain" description="Acyl-CoA dehydrogenase/oxidase C-terminal" evidence="7">
    <location>
        <begin position="233"/>
        <end position="379"/>
    </location>
</feature>
<reference evidence="10" key="1">
    <citation type="submission" date="2022-05" db="EMBL/GenBank/DDBJ databases">
        <title>Sphingomonas sp. strain MG17 Genome sequencing and assembly.</title>
        <authorList>
            <person name="Kim I."/>
        </authorList>
    </citation>
    <scope>NUCLEOTIDE SEQUENCE</scope>
    <source>
        <strain evidence="10">MG17</strain>
    </source>
</reference>
<evidence type="ECO:0000256" key="6">
    <source>
        <dbReference type="RuleBase" id="RU362125"/>
    </source>
</evidence>
<dbReference type="Proteomes" id="UP001139451">
    <property type="component" value="Unassembled WGS sequence"/>
</dbReference>
<comment type="caution">
    <text evidence="10">The sequence shown here is derived from an EMBL/GenBank/DDBJ whole genome shotgun (WGS) entry which is preliminary data.</text>
</comment>
<feature type="domain" description="Acyl-CoA dehydrogenase/oxidase N-terminal" evidence="9">
    <location>
        <begin position="6"/>
        <end position="113"/>
    </location>
</feature>
<evidence type="ECO:0000259" key="7">
    <source>
        <dbReference type="Pfam" id="PF00441"/>
    </source>
</evidence>
<evidence type="ECO:0000313" key="11">
    <source>
        <dbReference type="Proteomes" id="UP001139451"/>
    </source>
</evidence>
<dbReference type="GO" id="GO:0050660">
    <property type="term" value="F:flavin adenine dinucleotide binding"/>
    <property type="evidence" value="ECO:0007669"/>
    <property type="project" value="InterPro"/>
</dbReference>
<proteinExistence type="inferred from homology"/>
<evidence type="ECO:0000256" key="1">
    <source>
        <dbReference type="ARBA" id="ARBA00001974"/>
    </source>
</evidence>
<dbReference type="InterPro" id="IPR046373">
    <property type="entry name" value="Acyl-CoA_Oxase/DH_mid-dom_sf"/>
</dbReference>
<dbReference type="PANTHER" id="PTHR43884">
    <property type="entry name" value="ACYL-COA DEHYDROGENASE"/>
    <property type="match status" value="1"/>
</dbReference>
<dbReference type="RefSeq" id="WP_254294051.1">
    <property type="nucleotide sequence ID" value="NZ_JAMLDX010000010.1"/>
</dbReference>
<dbReference type="InterPro" id="IPR037069">
    <property type="entry name" value="AcylCoA_DH/ox_N_sf"/>
</dbReference>
<evidence type="ECO:0000256" key="4">
    <source>
        <dbReference type="ARBA" id="ARBA00022827"/>
    </source>
</evidence>
<organism evidence="10 11">
    <name type="scientific">Sphingomonas tagetis</name>
    <dbReference type="NCBI Taxonomy" id="2949092"/>
    <lineage>
        <taxon>Bacteria</taxon>
        <taxon>Pseudomonadati</taxon>
        <taxon>Pseudomonadota</taxon>
        <taxon>Alphaproteobacteria</taxon>
        <taxon>Sphingomonadales</taxon>
        <taxon>Sphingomonadaceae</taxon>
        <taxon>Sphingomonas</taxon>
    </lineage>
</organism>